<proteinExistence type="predicted"/>
<keyword evidence="2" id="KW-1185">Reference proteome</keyword>
<dbReference type="GO" id="GO:0019005">
    <property type="term" value="C:SCF ubiquitin ligase complex"/>
    <property type="evidence" value="ECO:0007669"/>
    <property type="project" value="TreeGrafter"/>
</dbReference>
<dbReference type="InterPro" id="IPR036047">
    <property type="entry name" value="F-box-like_dom_sf"/>
</dbReference>
<dbReference type="Gene3D" id="3.80.10.10">
    <property type="entry name" value="Ribonuclease Inhibitor"/>
    <property type="match status" value="1"/>
</dbReference>
<dbReference type="PANTHER" id="PTHR13318:SF95">
    <property type="entry name" value="F-BOX PROTEIN YLR352W"/>
    <property type="match status" value="1"/>
</dbReference>
<evidence type="ECO:0008006" key="3">
    <source>
        <dbReference type="Google" id="ProtNLM"/>
    </source>
</evidence>
<dbReference type="PANTHER" id="PTHR13318">
    <property type="entry name" value="PARTNER OF PAIRED, ISOFORM B-RELATED"/>
    <property type="match status" value="1"/>
</dbReference>
<protein>
    <recommendedName>
        <fullName evidence="3">F-box domain-containing protein</fullName>
    </recommendedName>
</protein>
<dbReference type="SUPFAM" id="SSF81383">
    <property type="entry name" value="F-box domain"/>
    <property type="match status" value="1"/>
</dbReference>
<reference evidence="1" key="1">
    <citation type="submission" date="2023-03" db="EMBL/GenBank/DDBJ databases">
        <title>Massive genome expansion in bonnet fungi (Mycena s.s.) driven by repeated elements and novel gene families across ecological guilds.</title>
        <authorList>
            <consortium name="Lawrence Berkeley National Laboratory"/>
            <person name="Harder C.B."/>
            <person name="Miyauchi S."/>
            <person name="Viragh M."/>
            <person name="Kuo A."/>
            <person name="Thoen E."/>
            <person name="Andreopoulos B."/>
            <person name="Lu D."/>
            <person name="Skrede I."/>
            <person name="Drula E."/>
            <person name="Henrissat B."/>
            <person name="Morin E."/>
            <person name="Kohler A."/>
            <person name="Barry K."/>
            <person name="LaButti K."/>
            <person name="Morin E."/>
            <person name="Salamov A."/>
            <person name="Lipzen A."/>
            <person name="Mereny Z."/>
            <person name="Hegedus B."/>
            <person name="Baldrian P."/>
            <person name="Stursova M."/>
            <person name="Weitz H."/>
            <person name="Taylor A."/>
            <person name="Grigoriev I.V."/>
            <person name="Nagy L.G."/>
            <person name="Martin F."/>
            <person name="Kauserud H."/>
        </authorList>
    </citation>
    <scope>NUCLEOTIDE SEQUENCE</scope>
    <source>
        <strain evidence="1">CBHHK200</strain>
    </source>
</reference>
<dbReference type="InterPro" id="IPR032675">
    <property type="entry name" value="LRR_dom_sf"/>
</dbReference>
<sequence length="456" mass="50650">MDLLTQLSPNFESHTEILTEASKANAAHIGIVARLQAVIAPVHKLPAELLAEIFRFHCDPFPFTIGKVQSLSHVCGYWRRVAITTPRLWTEVPCIELTETPTDAYVAGVKEWVDRSAPLPIHVRLSCRAGADATAVLGVLLPAAHRWSFAAFDLPSLSAFSRVPPDALKHLQQLQLQSQDKNYATLSAFSLAHNLHTLTLNTRRTSRLLMPWSNLEHIKMVVDTAGEALNSLLQCTNIVSARFCMPAWAADLPDLSKIKLTTLGRLETLDIIITRDSVFLTPFFVCLALPALKRLSLGLVYELGWSAVEFTQFQLRSPNIEYLNISYSDIGSEDLMAILRHAPSLLGLDLTSCGYAFDDLIVEALCSSPQGPVPLVPRLHTLEVSECEYLQEDTLDALIASRWWTDEQLAAFPSPPKVSRWSHIDINGCSDYRGASPEFKAKLDEYRAQGLRVDVV</sequence>
<evidence type="ECO:0000313" key="1">
    <source>
        <dbReference type="EMBL" id="KAJ7046484.1"/>
    </source>
</evidence>
<gene>
    <name evidence="1" type="ORF">C8F04DRAFT_1387988</name>
</gene>
<dbReference type="AlphaFoldDB" id="A0AAD6THS7"/>
<organism evidence="1 2">
    <name type="scientific">Mycena alexandri</name>
    <dbReference type="NCBI Taxonomy" id="1745969"/>
    <lineage>
        <taxon>Eukaryota</taxon>
        <taxon>Fungi</taxon>
        <taxon>Dikarya</taxon>
        <taxon>Basidiomycota</taxon>
        <taxon>Agaricomycotina</taxon>
        <taxon>Agaricomycetes</taxon>
        <taxon>Agaricomycetidae</taxon>
        <taxon>Agaricales</taxon>
        <taxon>Marasmiineae</taxon>
        <taxon>Mycenaceae</taxon>
        <taxon>Mycena</taxon>
    </lineage>
</organism>
<dbReference type="EMBL" id="JARJCM010000003">
    <property type="protein sequence ID" value="KAJ7046484.1"/>
    <property type="molecule type" value="Genomic_DNA"/>
</dbReference>
<accession>A0AAD6THS7</accession>
<evidence type="ECO:0000313" key="2">
    <source>
        <dbReference type="Proteomes" id="UP001218188"/>
    </source>
</evidence>
<dbReference type="GO" id="GO:0031146">
    <property type="term" value="P:SCF-dependent proteasomal ubiquitin-dependent protein catabolic process"/>
    <property type="evidence" value="ECO:0007669"/>
    <property type="project" value="TreeGrafter"/>
</dbReference>
<comment type="caution">
    <text evidence="1">The sequence shown here is derived from an EMBL/GenBank/DDBJ whole genome shotgun (WGS) entry which is preliminary data.</text>
</comment>
<dbReference type="Proteomes" id="UP001218188">
    <property type="component" value="Unassembled WGS sequence"/>
</dbReference>
<name>A0AAD6THS7_9AGAR</name>
<dbReference type="SUPFAM" id="SSF52047">
    <property type="entry name" value="RNI-like"/>
    <property type="match status" value="1"/>
</dbReference>
<dbReference type="Gene3D" id="1.20.1280.50">
    <property type="match status" value="1"/>
</dbReference>